<dbReference type="EMBL" id="JALJOQ010000086">
    <property type="protein sequence ID" value="KAK9799805.1"/>
    <property type="molecule type" value="Genomic_DNA"/>
</dbReference>
<dbReference type="CDD" id="cd06257">
    <property type="entry name" value="DnaJ"/>
    <property type="match status" value="1"/>
</dbReference>
<dbReference type="InterPro" id="IPR001623">
    <property type="entry name" value="DnaJ_domain"/>
</dbReference>
<comment type="caution">
    <text evidence="2">The sequence shown here is derived from an EMBL/GenBank/DDBJ whole genome shotgun (WGS) entry which is preliminary data.</text>
</comment>
<dbReference type="AlphaFoldDB" id="A0AAW1NW48"/>
<feature type="domain" description="J" evidence="1">
    <location>
        <begin position="49"/>
        <end position="106"/>
    </location>
</feature>
<sequence length="222" mass="24089">MQSTFIICNGPLNLNSATKRGLQLSCRARPARFCTKAVSCSSISSSKVTEAFQQLGLSGYGSKDDVRTAYLAKMKQLHPDLNPGGGTTELAARVTVAYHDLMQGFLDGTIGDLSDIDVFDSPEGEPDHIFINPFACNISPMEWRELQHIATTAVNDIEAALSRHGVYMQSTAVSWLTAAQLQSITADLTAMEDSLSFEFTSWLISDCLLRAGRANNMMPMAG</sequence>
<name>A0AAW1NW48_9CHLO</name>
<keyword evidence="3" id="KW-1185">Reference proteome</keyword>
<dbReference type="InterPro" id="IPR036869">
    <property type="entry name" value="J_dom_sf"/>
</dbReference>
<protein>
    <recommendedName>
        <fullName evidence="1">J domain-containing protein</fullName>
    </recommendedName>
</protein>
<dbReference type="Gene3D" id="1.10.287.110">
    <property type="entry name" value="DnaJ domain"/>
    <property type="match status" value="1"/>
</dbReference>
<evidence type="ECO:0000313" key="2">
    <source>
        <dbReference type="EMBL" id="KAK9799805.1"/>
    </source>
</evidence>
<dbReference type="SMART" id="SM00271">
    <property type="entry name" value="DnaJ"/>
    <property type="match status" value="1"/>
</dbReference>
<proteinExistence type="predicted"/>
<evidence type="ECO:0000313" key="3">
    <source>
        <dbReference type="Proteomes" id="UP001465755"/>
    </source>
</evidence>
<dbReference type="Proteomes" id="UP001465755">
    <property type="component" value="Unassembled WGS sequence"/>
</dbReference>
<organism evidence="2 3">
    <name type="scientific">Symbiochloris irregularis</name>
    <dbReference type="NCBI Taxonomy" id="706552"/>
    <lineage>
        <taxon>Eukaryota</taxon>
        <taxon>Viridiplantae</taxon>
        <taxon>Chlorophyta</taxon>
        <taxon>core chlorophytes</taxon>
        <taxon>Trebouxiophyceae</taxon>
        <taxon>Trebouxiales</taxon>
        <taxon>Trebouxiaceae</taxon>
        <taxon>Symbiochloris</taxon>
    </lineage>
</organism>
<dbReference type="SUPFAM" id="SSF46565">
    <property type="entry name" value="Chaperone J-domain"/>
    <property type="match status" value="1"/>
</dbReference>
<evidence type="ECO:0000259" key="1">
    <source>
        <dbReference type="SMART" id="SM00271"/>
    </source>
</evidence>
<reference evidence="2 3" key="1">
    <citation type="journal article" date="2024" name="Nat. Commun.">
        <title>Phylogenomics reveals the evolutionary origins of lichenization in chlorophyte algae.</title>
        <authorList>
            <person name="Puginier C."/>
            <person name="Libourel C."/>
            <person name="Otte J."/>
            <person name="Skaloud P."/>
            <person name="Haon M."/>
            <person name="Grisel S."/>
            <person name="Petersen M."/>
            <person name="Berrin J.G."/>
            <person name="Delaux P.M."/>
            <person name="Dal Grande F."/>
            <person name="Keller J."/>
        </authorList>
    </citation>
    <scope>NUCLEOTIDE SEQUENCE [LARGE SCALE GENOMIC DNA]</scope>
    <source>
        <strain evidence="2 3">SAG 2036</strain>
    </source>
</reference>
<gene>
    <name evidence="2" type="ORF">WJX73_000935</name>
</gene>
<accession>A0AAW1NW48</accession>